<evidence type="ECO:0000313" key="3">
    <source>
        <dbReference type="EMBL" id="MEY9317893.1"/>
    </source>
</evidence>
<dbReference type="Proteomes" id="UP001565471">
    <property type="component" value="Unassembled WGS sequence"/>
</dbReference>
<protein>
    <submittedName>
        <fullName evidence="2">Uncharacterized protein</fullName>
    </submittedName>
</protein>
<reference evidence="2" key="1">
    <citation type="submission" date="2021-02" db="EMBL/GenBank/DDBJ databases">
        <title>Genomic Encyclopedia of Type Strains, Phase IV (KMG-V): Genome sequencing to study the core and pangenomes of soil and plant-associated prokaryotes.</title>
        <authorList>
            <person name="Whitman W."/>
        </authorList>
    </citation>
    <scope>NUCLEOTIDE SEQUENCE</scope>
    <source>
        <strain evidence="2">USDA 406</strain>
    </source>
</reference>
<keyword evidence="1" id="KW-0472">Membrane</keyword>
<dbReference type="GeneID" id="92954146"/>
<evidence type="ECO:0000313" key="5">
    <source>
        <dbReference type="Proteomes" id="UP001565471"/>
    </source>
</evidence>
<organism evidence="2 4">
    <name type="scientific">Bradyrhizobium elkanii</name>
    <dbReference type="NCBI Taxonomy" id="29448"/>
    <lineage>
        <taxon>Bacteria</taxon>
        <taxon>Pseudomonadati</taxon>
        <taxon>Pseudomonadota</taxon>
        <taxon>Alphaproteobacteria</taxon>
        <taxon>Hyphomicrobiales</taxon>
        <taxon>Nitrobacteraceae</taxon>
        <taxon>Bradyrhizobium</taxon>
    </lineage>
</organism>
<name>A0A8I1YDE3_BRAEL</name>
<evidence type="ECO:0000256" key="1">
    <source>
        <dbReference type="SAM" id="Phobius"/>
    </source>
</evidence>
<comment type="caution">
    <text evidence="2">The sequence shown here is derived from an EMBL/GenBank/DDBJ whole genome shotgun (WGS) entry which is preliminary data.</text>
</comment>
<accession>A0A8I1YDE3</accession>
<dbReference type="AlphaFoldDB" id="A0A8I1YDE3"/>
<keyword evidence="1" id="KW-1133">Transmembrane helix</keyword>
<proteinExistence type="predicted"/>
<evidence type="ECO:0000313" key="4">
    <source>
        <dbReference type="Proteomes" id="UP000673383"/>
    </source>
</evidence>
<reference evidence="3 5" key="2">
    <citation type="submission" date="2024-07" db="EMBL/GenBank/DDBJ databases">
        <title>Genomic Encyclopedia of Type Strains, Phase V (KMG-V): Genome sequencing to study the core and pangenomes of soil and plant-associated prokaryotes.</title>
        <authorList>
            <person name="Whitman W."/>
        </authorList>
    </citation>
    <scope>NUCLEOTIDE SEQUENCE [LARGE SCALE GENOMIC DNA]</scope>
    <source>
        <strain evidence="3 5">USDA 415</strain>
    </source>
</reference>
<gene>
    <name evidence="3" type="ORF">ABIF29_004692</name>
    <name evidence="2" type="ORF">JOH49_006468</name>
</gene>
<feature type="transmembrane region" description="Helical" evidence="1">
    <location>
        <begin position="52"/>
        <end position="70"/>
    </location>
</feature>
<evidence type="ECO:0000313" key="2">
    <source>
        <dbReference type="EMBL" id="MBP1296715.1"/>
    </source>
</evidence>
<dbReference type="EMBL" id="JBGBZA010000002">
    <property type="protein sequence ID" value="MEY9317893.1"/>
    <property type="molecule type" value="Genomic_DNA"/>
</dbReference>
<dbReference type="RefSeq" id="WP_240537239.1">
    <property type="nucleotide sequence ID" value="NZ_BJNL01000070.1"/>
</dbReference>
<dbReference type="Proteomes" id="UP000673383">
    <property type="component" value="Unassembled WGS sequence"/>
</dbReference>
<keyword evidence="1" id="KW-0812">Transmembrane</keyword>
<keyword evidence="5" id="KW-1185">Reference proteome</keyword>
<sequence>MRNIASRIRLATRRGEGRSVVCAAGARYRRREASQARAKGKVSLRISASTRIVIGSTLFALASSAFLFLVPPSPIDRNLLRGAFRLYKGYAYLIPVKYVDGTLETARLYEDDQLLGPANTAQQEIIDKGAGRFAFYRDTWNYFGPALMFSTSDNTDPNTNGRKYHLR</sequence>
<dbReference type="EMBL" id="JAFICZ010000001">
    <property type="protein sequence ID" value="MBP1296715.1"/>
    <property type="molecule type" value="Genomic_DNA"/>
</dbReference>